<dbReference type="EMBL" id="CAJNOE010000112">
    <property type="protein sequence ID" value="CAF0929221.1"/>
    <property type="molecule type" value="Genomic_DNA"/>
</dbReference>
<keyword evidence="8 10" id="KW-0175">Coiled coil</keyword>
<evidence type="ECO:0000256" key="7">
    <source>
        <dbReference type="ARBA" id="ARBA00022843"/>
    </source>
</evidence>
<keyword evidence="5 9" id="KW-0479">Metal-binding</keyword>
<sequence>MVGFNTRNRDKFSSNYICPTCSLLLRDPVQLSECGHRQCQSCIDTQHQKIIICPVCLTETPKHKVKIDRGCNSDMQSLSINCLSCEWNGVLQHYQEHLDQSHPNPKCQYCNQQFDSHNKLNEHQLSQCQQVTVNCLLKDFGCSEQITRDTNEAHYLTQQHQEAILNATNLIKSQLNGTQMDIDSSQTTTTVTNPAIAHLQEVHEVVNVLSNGLETLNDDNQHLNNESLRVQIQLQTVTENISQVKQSIDETTTFLNGVKQNQDILSHDALSLKEKINDLQNVSYDGTFIWKITNVREKMNDARSERQSSIYSPPFYSSPTGYKMRLRLYLFGDGNARRTHMSLFFVLMRGANDAILKFPFNYKVSFCLYDQSGEETHVIDSFRPDIKSNSFQRPRSDMNIASGIPKFLQLSMLEEENSRYVRDDTMFIKVMVDMSDTNKTLLPYVFSLNPGLPIHVQQLLIKQEVERRVQHQQLQTSVA</sequence>
<dbReference type="GO" id="GO:0005737">
    <property type="term" value="C:cytoplasm"/>
    <property type="evidence" value="ECO:0007669"/>
    <property type="project" value="UniProtKB-SubCell"/>
</dbReference>
<name>A0A818QI86_9BILA</name>
<dbReference type="SMART" id="SM00061">
    <property type="entry name" value="MATH"/>
    <property type="match status" value="1"/>
</dbReference>
<reference evidence="14" key="1">
    <citation type="submission" date="2021-02" db="EMBL/GenBank/DDBJ databases">
        <authorList>
            <person name="Nowell W R."/>
        </authorList>
    </citation>
    <scope>NUCLEOTIDE SEQUENCE</scope>
</reference>
<evidence type="ECO:0000256" key="4">
    <source>
        <dbReference type="ARBA" id="ARBA00022703"/>
    </source>
</evidence>
<dbReference type="InterPro" id="IPR012227">
    <property type="entry name" value="TNF_rcpt-assoc_TRAF_met"/>
</dbReference>
<gene>
    <name evidence="13" type="ORF">IZO911_LOCUS13769</name>
    <name evidence="14" type="ORF">KXQ929_LOCUS7212</name>
</gene>
<evidence type="ECO:0000256" key="10">
    <source>
        <dbReference type="SAM" id="Coils"/>
    </source>
</evidence>
<evidence type="ECO:0000256" key="9">
    <source>
        <dbReference type="PROSITE-ProRule" id="PRU00175"/>
    </source>
</evidence>
<dbReference type="GO" id="GO:0042981">
    <property type="term" value="P:regulation of apoptotic process"/>
    <property type="evidence" value="ECO:0007669"/>
    <property type="project" value="InterPro"/>
</dbReference>
<dbReference type="FunFam" id="2.60.210.10:FF:000001">
    <property type="entry name" value="TNF receptor-associated factor"/>
    <property type="match status" value="1"/>
</dbReference>
<dbReference type="PANTHER" id="PTHR10131:SF94">
    <property type="entry name" value="TNF RECEPTOR-ASSOCIATED FACTOR 4"/>
    <property type="match status" value="1"/>
</dbReference>
<evidence type="ECO:0000313" key="14">
    <source>
        <dbReference type="EMBL" id="CAF3641267.1"/>
    </source>
</evidence>
<evidence type="ECO:0000256" key="2">
    <source>
        <dbReference type="ARBA" id="ARBA00022490"/>
    </source>
</evidence>
<dbReference type="SUPFAM" id="SSF49599">
    <property type="entry name" value="TRAF domain-like"/>
    <property type="match status" value="1"/>
</dbReference>
<evidence type="ECO:0000313" key="13">
    <source>
        <dbReference type="EMBL" id="CAF0929221.1"/>
    </source>
</evidence>
<keyword evidence="2" id="KW-0963">Cytoplasm</keyword>
<dbReference type="AlphaFoldDB" id="A0A818QI86"/>
<dbReference type="InterPro" id="IPR049342">
    <property type="entry name" value="TRAF1-6_MATH_dom"/>
</dbReference>
<keyword evidence="5 9" id="KW-0863">Zinc-finger</keyword>
<evidence type="ECO:0000313" key="15">
    <source>
        <dbReference type="Proteomes" id="UP000663868"/>
    </source>
</evidence>
<dbReference type="Proteomes" id="UP000663868">
    <property type="component" value="Unassembled WGS sequence"/>
</dbReference>
<evidence type="ECO:0000256" key="8">
    <source>
        <dbReference type="ARBA" id="ARBA00023054"/>
    </source>
</evidence>
<dbReference type="PROSITE" id="PS50089">
    <property type="entry name" value="ZF_RING_2"/>
    <property type="match status" value="1"/>
</dbReference>
<keyword evidence="3" id="KW-1017">Isopeptide bond</keyword>
<dbReference type="Pfam" id="PF21355">
    <property type="entry name" value="TRAF-mep_MATH"/>
    <property type="match status" value="1"/>
</dbReference>
<evidence type="ECO:0000259" key="11">
    <source>
        <dbReference type="PROSITE" id="PS50089"/>
    </source>
</evidence>
<dbReference type="Gene3D" id="3.30.40.10">
    <property type="entry name" value="Zinc/RING finger domain, C3HC4 (zinc finger)"/>
    <property type="match status" value="1"/>
</dbReference>
<keyword evidence="4" id="KW-0053">Apoptosis</keyword>
<dbReference type="PANTHER" id="PTHR10131">
    <property type="entry name" value="TNF RECEPTOR ASSOCIATED FACTOR"/>
    <property type="match status" value="1"/>
</dbReference>
<dbReference type="Gene3D" id="2.60.210.10">
    <property type="entry name" value="Apoptosis, Tumor Necrosis Factor Receptor Associated Protein 2, Chain A"/>
    <property type="match status" value="1"/>
</dbReference>
<feature type="domain" description="RING-type" evidence="11">
    <location>
        <begin position="18"/>
        <end position="56"/>
    </location>
</feature>
<dbReference type="PIRSF" id="PIRSF015614">
    <property type="entry name" value="TRAF"/>
    <property type="match status" value="1"/>
</dbReference>
<dbReference type="InterPro" id="IPR008974">
    <property type="entry name" value="TRAF-like"/>
</dbReference>
<comment type="subcellular location">
    <subcellularLocation>
        <location evidence="1">Cytoplasm</location>
    </subcellularLocation>
</comment>
<dbReference type="InterPro" id="IPR013083">
    <property type="entry name" value="Znf_RING/FYVE/PHD"/>
</dbReference>
<dbReference type="GO" id="GO:0006915">
    <property type="term" value="P:apoptotic process"/>
    <property type="evidence" value="ECO:0007669"/>
    <property type="project" value="UniProtKB-KW"/>
</dbReference>
<keyword evidence="7" id="KW-0832">Ubl conjugation</keyword>
<proteinExistence type="predicted"/>
<dbReference type="PROSITE" id="PS50144">
    <property type="entry name" value="MATH"/>
    <property type="match status" value="1"/>
</dbReference>
<protein>
    <submittedName>
        <fullName evidence="14">Uncharacterized protein</fullName>
    </submittedName>
</protein>
<dbReference type="SUPFAM" id="SSF57850">
    <property type="entry name" value="RING/U-box"/>
    <property type="match status" value="1"/>
</dbReference>
<dbReference type="InterPro" id="IPR002083">
    <property type="entry name" value="MATH/TRAF_dom"/>
</dbReference>
<feature type="domain" description="MATH" evidence="12">
    <location>
        <begin position="285"/>
        <end position="432"/>
    </location>
</feature>
<feature type="coiled-coil region" evidence="10">
    <location>
        <begin position="206"/>
        <end position="233"/>
    </location>
</feature>
<accession>A0A818QI86</accession>
<dbReference type="GO" id="GO:0008270">
    <property type="term" value="F:zinc ion binding"/>
    <property type="evidence" value="ECO:0007669"/>
    <property type="project" value="UniProtKB-KW"/>
</dbReference>
<dbReference type="EMBL" id="CAJOBB010000290">
    <property type="protein sequence ID" value="CAF3641267.1"/>
    <property type="molecule type" value="Genomic_DNA"/>
</dbReference>
<evidence type="ECO:0000256" key="3">
    <source>
        <dbReference type="ARBA" id="ARBA00022499"/>
    </source>
</evidence>
<keyword evidence="6" id="KW-0862">Zinc</keyword>
<dbReference type="Proteomes" id="UP000663860">
    <property type="component" value="Unassembled WGS sequence"/>
</dbReference>
<evidence type="ECO:0000256" key="1">
    <source>
        <dbReference type="ARBA" id="ARBA00004496"/>
    </source>
</evidence>
<evidence type="ECO:0000256" key="6">
    <source>
        <dbReference type="ARBA" id="ARBA00022833"/>
    </source>
</evidence>
<organism evidence="14 15">
    <name type="scientific">Adineta steineri</name>
    <dbReference type="NCBI Taxonomy" id="433720"/>
    <lineage>
        <taxon>Eukaryota</taxon>
        <taxon>Metazoa</taxon>
        <taxon>Spiralia</taxon>
        <taxon>Gnathifera</taxon>
        <taxon>Rotifera</taxon>
        <taxon>Eurotatoria</taxon>
        <taxon>Bdelloidea</taxon>
        <taxon>Adinetida</taxon>
        <taxon>Adinetidae</taxon>
        <taxon>Adineta</taxon>
    </lineage>
</organism>
<comment type="caution">
    <text evidence="14">The sequence shown here is derived from an EMBL/GenBank/DDBJ whole genome shotgun (WGS) entry which is preliminary data.</text>
</comment>
<evidence type="ECO:0000259" key="12">
    <source>
        <dbReference type="PROSITE" id="PS50144"/>
    </source>
</evidence>
<dbReference type="GO" id="GO:0043122">
    <property type="term" value="P:regulation of canonical NF-kappaB signal transduction"/>
    <property type="evidence" value="ECO:0007669"/>
    <property type="project" value="TreeGrafter"/>
</dbReference>
<dbReference type="InterPro" id="IPR001841">
    <property type="entry name" value="Znf_RING"/>
</dbReference>
<dbReference type="GO" id="GO:0007165">
    <property type="term" value="P:signal transduction"/>
    <property type="evidence" value="ECO:0007669"/>
    <property type="project" value="InterPro"/>
</dbReference>
<evidence type="ECO:0000256" key="5">
    <source>
        <dbReference type="ARBA" id="ARBA00022771"/>
    </source>
</evidence>